<dbReference type="AlphaFoldDB" id="A0A8S2W9X6"/>
<evidence type="ECO:0000313" key="1">
    <source>
        <dbReference type="EMBL" id="CAF4422394.1"/>
    </source>
</evidence>
<protein>
    <submittedName>
        <fullName evidence="1">Uncharacterized protein</fullName>
    </submittedName>
</protein>
<gene>
    <name evidence="1" type="ORF">SMN809_LOCUS31414</name>
</gene>
<sequence>MLMKFGDVEGAETIFRSVKAKGAETIFRSVKAKGADIYGALMNGYNLNGESWKCFK</sequence>
<evidence type="ECO:0000313" key="2">
    <source>
        <dbReference type="Proteomes" id="UP000676336"/>
    </source>
</evidence>
<name>A0A8S2W9X6_9BILA</name>
<accession>A0A8S2W9X6</accession>
<proteinExistence type="predicted"/>
<feature type="non-terminal residue" evidence="1">
    <location>
        <position position="56"/>
    </location>
</feature>
<comment type="caution">
    <text evidence="1">The sequence shown here is derived from an EMBL/GenBank/DDBJ whole genome shotgun (WGS) entry which is preliminary data.</text>
</comment>
<organism evidence="1 2">
    <name type="scientific">Rotaria magnacalcarata</name>
    <dbReference type="NCBI Taxonomy" id="392030"/>
    <lineage>
        <taxon>Eukaryota</taxon>
        <taxon>Metazoa</taxon>
        <taxon>Spiralia</taxon>
        <taxon>Gnathifera</taxon>
        <taxon>Rotifera</taxon>
        <taxon>Eurotatoria</taxon>
        <taxon>Bdelloidea</taxon>
        <taxon>Philodinida</taxon>
        <taxon>Philodinidae</taxon>
        <taxon>Rotaria</taxon>
    </lineage>
</organism>
<dbReference type="Proteomes" id="UP000676336">
    <property type="component" value="Unassembled WGS sequence"/>
</dbReference>
<dbReference type="EMBL" id="CAJOBI010062736">
    <property type="protein sequence ID" value="CAF4422394.1"/>
    <property type="molecule type" value="Genomic_DNA"/>
</dbReference>
<reference evidence="1" key="1">
    <citation type="submission" date="2021-02" db="EMBL/GenBank/DDBJ databases">
        <authorList>
            <person name="Nowell W R."/>
        </authorList>
    </citation>
    <scope>NUCLEOTIDE SEQUENCE</scope>
</reference>